<reference evidence="1" key="1">
    <citation type="journal article" date="2020" name="Nature">
        <title>Giant virus diversity and host interactions through global metagenomics.</title>
        <authorList>
            <person name="Schulz F."/>
            <person name="Roux S."/>
            <person name="Paez-Espino D."/>
            <person name="Jungbluth S."/>
            <person name="Walsh D.A."/>
            <person name="Denef V.J."/>
            <person name="McMahon K.D."/>
            <person name="Konstantinidis K.T."/>
            <person name="Eloe-Fadrosh E.A."/>
            <person name="Kyrpides N.C."/>
            <person name="Woyke T."/>
        </authorList>
    </citation>
    <scope>NUCLEOTIDE SEQUENCE</scope>
    <source>
        <strain evidence="1">GVMAG-M-3300023179-59</strain>
    </source>
</reference>
<sequence length="294" mass="34568">MSIRDEEMCLENTMELEEESEEEINPLDYLSFTRYLYPERSVCHSLLIALLERDTEEALFWTYELYYSGVEEDTFAFIKRVYEMFYKKQNPLFSKFIDKMAAEGDCGIGSIVKSLTYKKYDVSQFVESMFDKNNIDILTALMNSKCAMEENNPKPMKKTINIVLTKADIEKYKTINHIQPRDVLRNACLYPIRANVADLFAIPLPETIVNCYRYDWLYYASRTPIWKERILCMNGIIDNNKHTVVFTDDDDREDFYETWGYEPDEQPIDIQHKCIGAPNTLKIDVAGFCQMFLP</sequence>
<evidence type="ECO:0000313" key="1">
    <source>
        <dbReference type="EMBL" id="QHT74476.1"/>
    </source>
</evidence>
<proteinExistence type="predicted"/>
<protein>
    <submittedName>
        <fullName evidence="1">Uncharacterized protein</fullName>
    </submittedName>
</protein>
<accession>A0A6C0H2K9</accession>
<dbReference type="AlphaFoldDB" id="A0A6C0H2K9"/>
<dbReference type="EMBL" id="MN739850">
    <property type="protein sequence ID" value="QHT74476.1"/>
    <property type="molecule type" value="Genomic_DNA"/>
</dbReference>
<name>A0A6C0H2K9_9ZZZZ</name>
<organism evidence="1">
    <name type="scientific">viral metagenome</name>
    <dbReference type="NCBI Taxonomy" id="1070528"/>
    <lineage>
        <taxon>unclassified sequences</taxon>
        <taxon>metagenomes</taxon>
        <taxon>organismal metagenomes</taxon>
    </lineage>
</organism>